<proteinExistence type="predicted"/>
<evidence type="ECO:0000313" key="1">
    <source>
        <dbReference type="EMBL" id="RZS89631.1"/>
    </source>
</evidence>
<keyword evidence="2" id="KW-1185">Reference proteome</keyword>
<dbReference type="EMBL" id="SGXD01000002">
    <property type="protein sequence ID" value="RZS89631.1"/>
    <property type="molecule type" value="Genomic_DNA"/>
</dbReference>
<name>A0A4Q7NRG4_9ACTN</name>
<sequence>MPRLGSTRPADGTPAFTEVVVRQANAPQLGWTEEQALDLLRQGYSVEHTARRTGFDARWLAAQLAPLGRTSGA</sequence>
<organism evidence="1 2">
    <name type="scientific">Motilibacter rhizosphaerae</name>
    <dbReference type="NCBI Taxonomy" id="598652"/>
    <lineage>
        <taxon>Bacteria</taxon>
        <taxon>Bacillati</taxon>
        <taxon>Actinomycetota</taxon>
        <taxon>Actinomycetes</taxon>
        <taxon>Motilibacterales</taxon>
        <taxon>Motilibacteraceae</taxon>
        <taxon>Motilibacter</taxon>
    </lineage>
</organism>
<accession>A0A4Q7NRG4</accession>
<dbReference type="AlphaFoldDB" id="A0A4Q7NRG4"/>
<evidence type="ECO:0000313" key="2">
    <source>
        <dbReference type="Proteomes" id="UP000293638"/>
    </source>
</evidence>
<reference evidence="1 2" key="1">
    <citation type="submission" date="2019-02" db="EMBL/GenBank/DDBJ databases">
        <title>Genomic Encyclopedia of Type Strains, Phase IV (KMG-IV): sequencing the most valuable type-strain genomes for metagenomic binning, comparative biology and taxonomic classification.</title>
        <authorList>
            <person name="Goeker M."/>
        </authorList>
    </citation>
    <scope>NUCLEOTIDE SEQUENCE [LARGE SCALE GENOMIC DNA]</scope>
    <source>
        <strain evidence="1 2">DSM 45622</strain>
    </source>
</reference>
<dbReference type="RefSeq" id="WP_130492214.1">
    <property type="nucleotide sequence ID" value="NZ_SGXD01000002.1"/>
</dbReference>
<dbReference type="Proteomes" id="UP000293638">
    <property type="component" value="Unassembled WGS sequence"/>
</dbReference>
<gene>
    <name evidence="1" type="ORF">EV189_1400</name>
</gene>
<protein>
    <submittedName>
        <fullName evidence="1">Uncharacterized protein</fullName>
    </submittedName>
</protein>
<dbReference type="OrthoDB" id="3215537at2"/>
<comment type="caution">
    <text evidence="1">The sequence shown here is derived from an EMBL/GenBank/DDBJ whole genome shotgun (WGS) entry which is preliminary data.</text>
</comment>